<evidence type="ECO:0000256" key="1">
    <source>
        <dbReference type="ARBA" id="ARBA00004571"/>
    </source>
</evidence>
<keyword evidence="10" id="KW-0675">Receptor</keyword>
<dbReference type="Pfam" id="PF07715">
    <property type="entry name" value="Plug"/>
    <property type="match status" value="1"/>
</dbReference>
<feature type="domain" description="TonB-dependent transporter Oar-like beta-barrel" evidence="9">
    <location>
        <begin position="363"/>
        <end position="1069"/>
    </location>
</feature>
<accession>A0ABT2A8S2</accession>
<dbReference type="SUPFAM" id="SSF49452">
    <property type="entry name" value="Starch-binding domain-like"/>
    <property type="match status" value="1"/>
</dbReference>
<keyword evidence="2" id="KW-0813">Transport</keyword>
<protein>
    <submittedName>
        <fullName evidence="10">TonB-dependent receptor</fullName>
    </submittedName>
</protein>
<evidence type="ECO:0000256" key="7">
    <source>
        <dbReference type="SAM" id="SignalP"/>
    </source>
</evidence>
<keyword evidence="11" id="KW-1185">Reference proteome</keyword>
<gene>
    <name evidence="10" type="ORF">NX782_15000</name>
</gene>
<keyword evidence="4" id="KW-0812">Transmembrane</keyword>
<dbReference type="InterPro" id="IPR012910">
    <property type="entry name" value="Plug_dom"/>
</dbReference>
<dbReference type="InterPro" id="IPR036942">
    <property type="entry name" value="Beta-barrel_TonB_sf"/>
</dbReference>
<organism evidence="10 11">
    <name type="scientific">Massilia norwichensis</name>
    <dbReference type="NCBI Taxonomy" id="1442366"/>
    <lineage>
        <taxon>Bacteria</taxon>
        <taxon>Pseudomonadati</taxon>
        <taxon>Pseudomonadota</taxon>
        <taxon>Betaproteobacteria</taxon>
        <taxon>Burkholderiales</taxon>
        <taxon>Oxalobacteraceae</taxon>
        <taxon>Telluria group</taxon>
        <taxon>Massilia</taxon>
    </lineage>
</organism>
<dbReference type="Gene3D" id="2.40.170.20">
    <property type="entry name" value="TonB-dependent receptor, beta-barrel domain"/>
    <property type="match status" value="1"/>
</dbReference>
<dbReference type="InterPro" id="IPR013784">
    <property type="entry name" value="Carb-bd-like_fold"/>
</dbReference>
<evidence type="ECO:0000256" key="3">
    <source>
        <dbReference type="ARBA" id="ARBA00022452"/>
    </source>
</evidence>
<keyword evidence="3" id="KW-1134">Transmembrane beta strand</keyword>
<proteinExistence type="predicted"/>
<name>A0ABT2A8S2_9BURK</name>
<feature type="domain" description="TonB-dependent receptor plug" evidence="8">
    <location>
        <begin position="138"/>
        <end position="227"/>
    </location>
</feature>
<reference evidence="10 11" key="1">
    <citation type="submission" date="2022-08" db="EMBL/GenBank/DDBJ databases">
        <title>Reclassification of Massilia species as members of the genera Telluria, Duganella, Pseudoduganella, Mokoshia gen. nov. and Zemynaea gen. nov. using orthogonal and non-orthogonal genome-based approaches.</title>
        <authorList>
            <person name="Bowman J.P."/>
        </authorList>
    </citation>
    <scope>NUCLEOTIDE SEQUENCE [LARGE SCALE GENOMIC DNA]</scope>
    <source>
        <strain evidence="10 11">LMG 28164</strain>
    </source>
</reference>
<sequence>MIYQKRIQLTKLALALSIALAGAPALAQNTTSAVGGRITSPDGAPAAGASVQIIHTESGSVSTVTTDAQGRYIARGLRTGGPYTIIITKNGVTEKREGVYLELAETAAVDATIGAPMQTVTVAGNRARAEIFNRSNMGAGTSISNAELQTQASINRSLQDFARADPRVSQTDKERGEMSVAGTNSRFNSMTVDGVAINDTFGLEASGTPTARQPISIEAIQSVQVNVANYDVTQKGYTGGNINAVTKSGTNNWKGGVYYVYRDDNLVGKRYNVSADTYSDAPSFTETTKGVWASGPIIQDKLFFYALSEETSSSRAAPDFGYIGSGTGSTVGITRNEIDRIRDTAKSVYGLDLGNTVAGGSELSSREQMFKVDWNISDNHRANLRIQRTSQSEPIYPGFSNSGIALNSYLYNQEKKIQTYVAQVFSDWTPTFSTEFKASKRDYDSVPKNNARLPTLGFQFSGPLPSDAPSGTGTGNRFVNAGTENSRQQNVLGTRTADYYGGANWTVGDHEIKFGADYQKNKIYNAFLQNVYGNYTFACDNNFTYSFGSINCGSASLAQIEKAVLENFSRGRPTSYTLQSAAPGYTLNDAIAQFSMENTGLFLQDTWTVNRNLTVNFGVRVDEVGLDKRPPANAAVAAATVAGVNGGRQTGGFGRDNTATPDGTRLFQPRFGFNYRFNTQRMMQVRGGAGLFQGAAMSVWLANPYQNAGIATRTVQCSGSAASRCPSVDGTFSPNVDAQKSVTGSTPTANVDLLDPGLRQPSTWKANLAFETELPWYGMVAGVEALYLKVKDGLTYQNLNLGRPGAIGTDGRELYYGATGGLLARCWNVGNNSVSTASGCTNTNKAQSNASFGNVLMATSTDKGESRVETVSLKYPMTKGFGFTVSATHTYATEVSNLTSSTSSSNYGARASFNPNEDVAANSAYLVKNRINGNISFERAFLAGYKTRFGLFYEGRTGKPFSWTYKNDLNGDGINNNDLMYIPKAFGSGEVVFAGDTATNHANEQRFWDVVNANKALKNAAGGVVGRYSDFSPWTNSFDMKISQEIPGLFARNKGRIDLDIFNVGNLLNKKWGHINEIGFSSQGGQSRGFVDYAGLDAQGRYVYAVRSTVDNYNIRQNKGESQWAAQVTLHYDF</sequence>
<feature type="signal peptide" evidence="7">
    <location>
        <begin position="1"/>
        <end position="27"/>
    </location>
</feature>
<dbReference type="InterPro" id="IPR039426">
    <property type="entry name" value="TonB-dep_rcpt-like"/>
</dbReference>
<dbReference type="EMBL" id="JANUGX010000017">
    <property type="protein sequence ID" value="MCS0590500.1"/>
    <property type="molecule type" value="Genomic_DNA"/>
</dbReference>
<dbReference type="SUPFAM" id="SSF56935">
    <property type="entry name" value="Porins"/>
    <property type="match status" value="1"/>
</dbReference>
<keyword evidence="5" id="KW-0472">Membrane</keyword>
<dbReference type="PANTHER" id="PTHR30069">
    <property type="entry name" value="TONB-DEPENDENT OUTER MEMBRANE RECEPTOR"/>
    <property type="match status" value="1"/>
</dbReference>
<dbReference type="Proteomes" id="UP001205560">
    <property type="component" value="Unassembled WGS sequence"/>
</dbReference>
<evidence type="ECO:0000256" key="6">
    <source>
        <dbReference type="ARBA" id="ARBA00023237"/>
    </source>
</evidence>
<comment type="subcellular location">
    <subcellularLocation>
        <location evidence="1">Cell outer membrane</location>
        <topology evidence="1">Multi-pass membrane protein</topology>
    </subcellularLocation>
</comment>
<dbReference type="Gene3D" id="2.60.40.1120">
    <property type="entry name" value="Carboxypeptidase-like, regulatory domain"/>
    <property type="match status" value="1"/>
</dbReference>
<keyword evidence="7" id="KW-0732">Signal</keyword>
<evidence type="ECO:0000259" key="8">
    <source>
        <dbReference type="Pfam" id="PF07715"/>
    </source>
</evidence>
<evidence type="ECO:0000256" key="4">
    <source>
        <dbReference type="ARBA" id="ARBA00022692"/>
    </source>
</evidence>
<dbReference type="Pfam" id="PF25183">
    <property type="entry name" value="OMP_b-brl_4"/>
    <property type="match status" value="2"/>
</dbReference>
<dbReference type="Pfam" id="PF13620">
    <property type="entry name" value="CarboxypepD_reg"/>
    <property type="match status" value="1"/>
</dbReference>
<evidence type="ECO:0000256" key="5">
    <source>
        <dbReference type="ARBA" id="ARBA00023136"/>
    </source>
</evidence>
<keyword evidence="6" id="KW-0998">Cell outer membrane</keyword>
<comment type="caution">
    <text evidence="10">The sequence shown here is derived from an EMBL/GenBank/DDBJ whole genome shotgun (WGS) entry which is preliminary data.</text>
</comment>
<evidence type="ECO:0000313" key="11">
    <source>
        <dbReference type="Proteomes" id="UP001205560"/>
    </source>
</evidence>
<feature type="domain" description="TonB-dependent transporter Oar-like beta-barrel" evidence="9">
    <location>
        <begin position="245"/>
        <end position="316"/>
    </location>
</feature>
<dbReference type="PANTHER" id="PTHR30069:SF46">
    <property type="entry name" value="OAR PROTEIN"/>
    <property type="match status" value="1"/>
</dbReference>
<evidence type="ECO:0000259" key="9">
    <source>
        <dbReference type="Pfam" id="PF25183"/>
    </source>
</evidence>
<evidence type="ECO:0000256" key="2">
    <source>
        <dbReference type="ARBA" id="ARBA00022448"/>
    </source>
</evidence>
<dbReference type="RefSeq" id="WP_258846282.1">
    <property type="nucleotide sequence ID" value="NZ_JANUGX010000017.1"/>
</dbReference>
<feature type="chain" id="PRO_5045602703" evidence="7">
    <location>
        <begin position="28"/>
        <end position="1134"/>
    </location>
</feature>
<evidence type="ECO:0000313" key="10">
    <source>
        <dbReference type="EMBL" id="MCS0590500.1"/>
    </source>
</evidence>
<dbReference type="InterPro" id="IPR057601">
    <property type="entry name" value="Oar-like_b-barrel"/>
</dbReference>